<dbReference type="RefSeq" id="WP_205118794.1">
    <property type="nucleotide sequence ID" value="NZ_JAFBCM010000001.1"/>
</dbReference>
<evidence type="ECO:0000313" key="6">
    <source>
        <dbReference type="EMBL" id="MFC3762502.1"/>
    </source>
</evidence>
<proteinExistence type="inferred from homology"/>
<dbReference type="Gene3D" id="3.40.190.10">
    <property type="entry name" value="Periplasmic binding protein-like II"/>
    <property type="match status" value="2"/>
</dbReference>
<dbReference type="EMBL" id="JBHRZH010000015">
    <property type="protein sequence ID" value="MFC3762502.1"/>
    <property type="molecule type" value="Genomic_DNA"/>
</dbReference>
<evidence type="ECO:0000259" key="5">
    <source>
        <dbReference type="SMART" id="SM00062"/>
    </source>
</evidence>
<feature type="domain" description="Solute-binding protein family 3/N-terminal" evidence="5">
    <location>
        <begin position="53"/>
        <end position="276"/>
    </location>
</feature>
<dbReference type="SUPFAM" id="SSF53850">
    <property type="entry name" value="Periplasmic binding protein-like II"/>
    <property type="match status" value="1"/>
</dbReference>
<dbReference type="Pfam" id="PF00497">
    <property type="entry name" value="SBP_bac_3"/>
    <property type="match status" value="1"/>
</dbReference>
<dbReference type="PANTHER" id="PTHR30085">
    <property type="entry name" value="AMINO ACID ABC TRANSPORTER PERMEASE"/>
    <property type="match status" value="1"/>
</dbReference>
<evidence type="ECO:0000256" key="2">
    <source>
        <dbReference type="ARBA" id="ARBA00022448"/>
    </source>
</evidence>
<name>A0ABV7YC48_9ACTN</name>
<evidence type="ECO:0000256" key="4">
    <source>
        <dbReference type="SAM" id="SignalP"/>
    </source>
</evidence>
<dbReference type="InterPro" id="IPR051455">
    <property type="entry name" value="Bact_solute-bind_prot3"/>
</dbReference>
<sequence length="290" mass="30727">MRNTRLRLLAVGAVAALALSACGGGGGESLLEVADNPSFDAGTTMKKLADAGTIKIGIKFDQPGVGYKDPATDEETGFDVEVGKIMAAGLGIAPDKVEFVETISKNREPFLKAGTVDLVIASYSITDDRRTQVGQFGPYYVTGQQLLVRKDDNSINKGEDLSGKKVCSVTGSTSLKSVEEKYGAQPVPFATYSECVTQLKNNSVDAVTTDGAILLGYASQDPDKLKVVGEPFTEERYGIGYKHGDAAFCTYLADTYKKIVDDGIWKKAFDQTLGEAGVDAPTPPAPDPCS</sequence>
<organism evidence="6 7">
    <name type="scientific">Tenggerimyces flavus</name>
    <dbReference type="NCBI Taxonomy" id="1708749"/>
    <lineage>
        <taxon>Bacteria</taxon>
        <taxon>Bacillati</taxon>
        <taxon>Actinomycetota</taxon>
        <taxon>Actinomycetes</taxon>
        <taxon>Propionibacteriales</taxon>
        <taxon>Nocardioidaceae</taxon>
        <taxon>Tenggerimyces</taxon>
    </lineage>
</organism>
<dbReference type="CDD" id="cd13690">
    <property type="entry name" value="PBP2_GluB"/>
    <property type="match status" value="1"/>
</dbReference>
<evidence type="ECO:0000256" key="3">
    <source>
        <dbReference type="ARBA" id="ARBA00022729"/>
    </source>
</evidence>
<comment type="similarity">
    <text evidence="1">Belongs to the bacterial solute-binding protein 3 family.</text>
</comment>
<dbReference type="Proteomes" id="UP001595699">
    <property type="component" value="Unassembled WGS sequence"/>
</dbReference>
<evidence type="ECO:0000313" key="7">
    <source>
        <dbReference type="Proteomes" id="UP001595699"/>
    </source>
</evidence>
<accession>A0ABV7YC48</accession>
<keyword evidence="2" id="KW-0813">Transport</keyword>
<comment type="caution">
    <text evidence="6">The sequence shown here is derived from an EMBL/GenBank/DDBJ whole genome shotgun (WGS) entry which is preliminary data.</text>
</comment>
<dbReference type="SMART" id="SM00062">
    <property type="entry name" value="PBPb"/>
    <property type="match status" value="1"/>
</dbReference>
<gene>
    <name evidence="6" type="ORF">ACFOUW_16795</name>
</gene>
<reference evidence="7" key="1">
    <citation type="journal article" date="2019" name="Int. J. Syst. Evol. Microbiol.">
        <title>The Global Catalogue of Microorganisms (GCM) 10K type strain sequencing project: providing services to taxonomists for standard genome sequencing and annotation.</title>
        <authorList>
            <consortium name="The Broad Institute Genomics Platform"/>
            <consortium name="The Broad Institute Genome Sequencing Center for Infectious Disease"/>
            <person name="Wu L."/>
            <person name="Ma J."/>
        </authorList>
    </citation>
    <scope>NUCLEOTIDE SEQUENCE [LARGE SCALE GENOMIC DNA]</scope>
    <source>
        <strain evidence="7">CGMCC 4.7241</strain>
    </source>
</reference>
<feature type="chain" id="PRO_5046909874" evidence="4">
    <location>
        <begin position="24"/>
        <end position="290"/>
    </location>
</feature>
<dbReference type="PANTHER" id="PTHR30085:SF6">
    <property type="entry name" value="ABC TRANSPORTER GLUTAMINE-BINDING PROTEIN GLNH"/>
    <property type="match status" value="1"/>
</dbReference>
<keyword evidence="7" id="KW-1185">Reference proteome</keyword>
<protein>
    <submittedName>
        <fullName evidence="6">Glutamate ABC transporter substrate-binding protein</fullName>
    </submittedName>
</protein>
<dbReference type="InterPro" id="IPR001638">
    <property type="entry name" value="Solute-binding_3/MltF_N"/>
</dbReference>
<feature type="signal peptide" evidence="4">
    <location>
        <begin position="1"/>
        <end position="23"/>
    </location>
</feature>
<keyword evidence="3 4" id="KW-0732">Signal</keyword>
<evidence type="ECO:0000256" key="1">
    <source>
        <dbReference type="ARBA" id="ARBA00010333"/>
    </source>
</evidence>
<dbReference type="PROSITE" id="PS51257">
    <property type="entry name" value="PROKAR_LIPOPROTEIN"/>
    <property type="match status" value="1"/>
</dbReference>